<dbReference type="Proteomes" id="UP000799428">
    <property type="component" value="Unassembled WGS sequence"/>
</dbReference>
<comment type="similarity">
    <text evidence="1">Belongs to the Gfa family.</text>
</comment>
<dbReference type="AlphaFoldDB" id="A0A6G1JZ43"/>
<dbReference type="SUPFAM" id="SSF51316">
    <property type="entry name" value="Mss4-like"/>
    <property type="match status" value="1"/>
</dbReference>
<reference evidence="6" key="1">
    <citation type="journal article" date="2020" name="Stud. Mycol.">
        <title>101 Dothideomycetes genomes: a test case for predicting lifestyles and emergence of pathogens.</title>
        <authorList>
            <person name="Haridas S."/>
            <person name="Albert R."/>
            <person name="Binder M."/>
            <person name="Bloem J."/>
            <person name="Labutti K."/>
            <person name="Salamov A."/>
            <person name="Andreopoulos B."/>
            <person name="Baker S."/>
            <person name="Barry K."/>
            <person name="Bills G."/>
            <person name="Bluhm B."/>
            <person name="Cannon C."/>
            <person name="Castanera R."/>
            <person name="Culley D."/>
            <person name="Daum C."/>
            <person name="Ezra D."/>
            <person name="Gonzalez J."/>
            <person name="Henrissat B."/>
            <person name="Kuo A."/>
            <person name="Liang C."/>
            <person name="Lipzen A."/>
            <person name="Lutzoni F."/>
            <person name="Magnuson J."/>
            <person name="Mondo S."/>
            <person name="Nolan M."/>
            <person name="Ohm R."/>
            <person name="Pangilinan J."/>
            <person name="Park H.-J."/>
            <person name="Ramirez L."/>
            <person name="Alfaro M."/>
            <person name="Sun H."/>
            <person name="Tritt A."/>
            <person name="Yoshinaga Y."/>
            <person name="Zwiers L.-H."/>
            <person name="Turgeon B."/>
            <person name="Goodwin S."/>
            <person name="Spatafora J."/>
            <person name="Crous P."/>
            <person name="Grigoriev I."/>
        </authorList>
    </citation>
    <scope>NUCLEOTIDE SEQUENCE</scope>
    <source>
        <strain evidence="6">CBS 279.74</strain>
    </source>
</reference>
<proteinExistence type="inferred from homology"/>
<keyword evidence="3" id="KW-0862">Zinc</keyword>
<dbReference type="OrthoDB" id="2212170at2759"/>
<keyword evidence="2" id="KW-0479">Metal-binding</keyword>
<dbReference type="GO" id="GO:0016846">
    <property type="term" value="F:carbon-sulfur lyase activity"/>
    <property type="evidence" value="ECO:0007669"/>
    <property type="project" value="InterPro"/>
</dbReference>
<sequence length="136" mass="14850">MESKAKGNCNCGSITVELGALPSQSLLCHCSNCRRAGAAPFTVNYYLDVKEIHLKDAKNSLKSYEDSNTTSGNTIIRKFCGNCGSPVMTLVSPDAEKAILKAGLFDHMPEPNFEFHEADKKPWVKVLKAGEAEKKL</sequence>
<dbReference type="Pfam" id="PF04828">
    <property type="entry name" value="GFA"/>
    <property type="match status" value="1"/>
</dbReference>
<dbReference type="PANTHER" id="PTHR33337">
    <property type="entry name" value="GFA DOMAIN-CONTAINING PROTEIN"/>
    <property type="match status" value="1"/>
</dbReference>
<gene>
    <name evidence="6" type="ORF">K504DRAFT_438924</name>
</gene>
<keyword evidence="4" id="KW-0456">Lyase</keyword>
<evidence type="ECO:0000313" key="6">
    <source>
        <dbReference type="EMBL" id="KAF2705750.1"/>
    </source>
</evidence>
<feature type="domain" description="CENP-V/GFA" evidence="5">
    <location>
        <begin position="5"/>
        <end position="124"/>
    </location>
</feature>
<evidence type="ECO:0000256" key="4">
    <source>
        <dbReference type="ARBA" id="ARBA00023239"/>
    </source>
</evidence>
<accession>A0A6G1JZ43</accession>
<dbReference type="InterPro" id="IPR006913">
    <property type="entry name" value="CENP-V/GFA"/>
</dbReference>
<dbReference type="GO" id="GO:0046872">
    <property type="term" value="F:metal ion binding"/>
    <property type="evidence" value="ECO:0007669"/>
    <property type="project" value="UniProtKB-KW"/>
</dbReference>
<keyword evidence="7" id="KW-1185">Reference proteome</keyword>
<dbReference type="PANTHER" id="PTHR33337:SF40">
    <property type="entry name" value="CENP-V_GFA DOMAIN-CONTAINING PROTEIN-RELATED"/>
    <property type="match status" value="1"/>
</dbReference>
<protein>
    <recommendedName>
        <fullName evidence="5">CENP-V/GFA domain-containing protein</fullName>
    </recommendedName>
</protein>
<evidence type="ECO:0000259" key="5">
    <source>
        <dbReference type="PROSITE" id="PS51891"/>
    </source>
</evidence>
<dbReference type="EMBL" id="MU005777">
    <property type="protein sequence ID" value="KAF2705750.1"/>
    <property type="molecule type" value="Genomic_DNA"/>
</dbReference>
<evidence type="ECO:0000256" key="1">
    <source>
        <dbReference type="ARBA" id="ARBA00005495"/>
    </source>
</evidence>
<dbReference type="Gene3D" id="3.90.1590.10">
    <property type="entry name" value="glutathione-dependent formaldehyde- activating enzyme (gfa)"/>
    <property type="match status" value="1"/>
</dbReference>
<evidence type="ECO:0000313" key="7">
    <source>
        <dbReference type="Proteomes" id="UP000799428"/>
    </source>
</evidence>
<evidence type="ECO:0000256" key="3">
    <source>
        <dbReference type="ARBA" id="ARBA00022833"/>
    </source>
</evidence>
<organism evidence="6 7">
    <name type="scientific">Pleomassaria siparia CBS 279.74</name>
    <dbReference type="NCBI Taxonomy" id="1314801"/>
    <lineage>
        <taxon>Eukaryota</taxon>
        <taxon>Fungi</taxon>
        <taxon>Dikarya</taxon>
        <taxon>Ascomycota</taxon>
        <taxon>Pezizomycotina</taxon>
        <taxon>Dothideomycetes</taxon>
        <taxon>Pleosporomycetidae</taxon>
        <taxon>Pleosporales</taxon>
        <taxon>Pleomassariaceae</taxon>
        <taxon>Pleomassaria</taxon>
    </lineage>
</organism>
<evidence type="ECO:0000256" key="2">
    <source>
        <dbReference type="ARBA" id="ARBA00022723"/>
    </source>
</evidence>
<dbReference type="PROSITE" id="PS51891">
    <property type="entry name" value="CENP_V_GFA"/>
    <property type="match status" value="1"/>
</dbReference>
<dbReference type="InterPro" id="IPR011057">
    <property type="entry name" value="Mss4-like_sf"/>
</dbReference>
<name>A0A6G1JZ43_9PLEO</name>